<gene>
    <name evidence="2" type="ORF">GGE06_005251</name>
</gene>
<keyword evidence="3" id="KW-1185">Reference proteome</keyword>
<keyword evidence="2" id="KW-0238">DNA-binding</keyword>
<evidence type="ECO:0000256" key="1">
    <source>
        <dbReference type="SAM" id="MobiDB-lite"/>
    </source>
</evidence>
<comment type="caution">
    <text evidence="2">The sequence shown here is derived from an EMBL/GenBank/DDBJ whole genome shotgun (WGS) entry which is preliminary data.</text>
</comment>
<protein>
    <submittedName>
        <fullName evidence="2">DNA-binding IclR family transcriptional regulator</fullName>
    </submittedName>
</protein>
<proteinExistence type="predicted"/>
<reference evidence="2 3" key="1">
    <citation type="submission" date="2020-08" db="EMBL/GenBank/DDBJ databases">
        <title>Genomic Encyclopedia of Type Strains, Phase III (KMG-III): the genomes of soil and plant-associated and newly described type strains.</title>
        <authorList>
            <person name="Whitman W."/>
        </authorList>
    </citation>
    <scope>NUCLEOTIDE SEQUENCE [LARGE SCALE GENOMIC DNA]</scope>
    <source>
        <strain evidence="2 3">SFB5A</strain>
    </source>
</reference>
<name>A0A7W7XDK9_9ACTN</name>
<evidence type="ECO:0000313" key="2">
    <source>
        <dbReference type="EMBL" id="MBB4984305.1"/>
    </source>
</evidence>
<feature type="region of interest" description="Disordered" evidence="1">
    <location>
        <begin position="105"/>
        <end position="130"/>
    </location>
</feature>
<dbReference type="Proteomes" id="UP000582643">
    <property type="component" value="Unassembled WGS sequence"/>
</dbReference>
<evidence type="ECO:0000313" key="3">
    <source>
        <dbReference type="Proteomes" id="UP000582643"/>
    </source>
</evidence>
<sequence>MADVPAPCRQTLIRSIRRALRLLRALEQRVGGAGAEQPARGAALPTTYHLLVHEGVVRDGPRRCELIDLATEAPGEMAEPPVGERMDFRAGAHAHAGGRAVLAQLGREERADHLARHPADPAHPARPRRP</sequence>
<accession>A0A7W7XDK9</accession>
<dbReference type="RefSeq" id="WP_116163918.1">
    <property type="nucleotide sequence ID" value="NZ_JACHJY010000007.1"/>
</dbReference>
<dbReference type="AlphaFoldDB" id="A0A7W7XDK9"/>
<organism evidence="2 3">
    <name type="scientific">Streptomyces nymphaeiformis</name>
    <dbReference type="NCBI Taxonomy" id="2663842"/>
    <lineage>
        <taxon>Bacteria</taxon>
        <taxon>Bacillati</taxon>
        <taxon>Actinomycetota</taxon>
        <taxon>Actinomycetes</taxon>
        <taxon>Kitasatosporales</taxon>
        <taxon>Streptomycetaceae</taxon>
        <taxon>Streptomyces</taxon>
    </lineage>
</organism>
<dbReference type="EMBL" id="JACHJY010000007">
    <property type="protein sequence ID" value="MBB4984305.1"/>
    <property type="molecule type" value="Genomic_DNA"/>
</dbReference>
<dbReference type="Gene3D" id="3.30.450.40">
    <property type="match status" value="1"/>
</dbReference>
<dbReference type="GO" id="GO:0003677">
    <property type="term" value="F:DNA binding"/>
    <property type="evidence" value="ECO:0007669"/>
    <property type="project" value="UniProtKB-KW"/>
</dbReference>
<dbReference type="InterPro" id="IPR029016">
    <property type="entry name" value="GAF-like_dom_sf"/>
</dbReference>
<feature type="compositionally biased region" description="Basic and acidic residues" evidence="1">
    <location>
        <begin position="106"/>
        <end position="120"/>
    </location>
</feature>